<evidence type="ECO:0000313" key="1">
    <source>
        <dbReference type="EMBL" id="MEQ2198795.1"/>
    </source>
</evidence>
<organism evidence="1 2">
    <name type="scientific">Xenoophorus captivus</name>
    <dbReference type="NCBI Taxonomy" id="1517983"/>
    <lineage>
        <taxon>Eukaryota</taxon>
        <taxon>Metazoa</taxon>
        <taxon>Chordata</taxon>
        <taxon>Craniata</taxon>
        <taxon>Vertebrata</taxon>
        <taxon>Euteleostomi</taxon>
        <taxon>Actinopterygii</taxon>
        <taxon>Neopterygii</taxon>
        <taxon>Teleostei</taxon>
        <taxon>Neoteleostei</taxon>
        <taxon>Acanthomorphata</taxon>
        <taxon>Ovalentaria</taxon>
        <taxon>Atherinomorphae</taxon>
        <taxon>Cyprinodontiformes</taxon>
        <taxon>Goodeidae</taxon>
        <taxon>Xenoophorus</taxon>
    </lineage>
</organism>
<gene>
    <name evidence="1" type="ORF">XENOCAPTIV_018523</name>
</gene>
<comment type="caution">
    <text evidence="1">The sequence shown here is derived from an EMBL/GenBank/DDBJ whole genome shotgun (WGS) entry which is preliminary data.</text>
</comment>
<dbReference type="EMBL" id="JAHRIN010020700">
    <property type="protein sequence ID" value="MEQ2198795.1"/>
    <property type="molecule type" value="Genomic_DNA"/>
</dbReference>
<protein>
    <submittedName>
        <fullName evidence="1">Uncharacterized protein</fullName>
    </submittedName>
</protein>
<evidence type="ECO:0000313" key="2">
    <source>
        <dbReference type="Proteomes" id="UP001434883"/>
    </source>
</evidence>
<reference evidence="1 2" key="1">
    <citation type="submission" date="2021-06" db="EMBL/GenBank/DDBJ databases">
        <authorList>
            <person name="Palmer J.M."/>
        </authorList>
    </citation>
    <scope>NUCLEOTIDE SEQUENCE [LARGE SCALE GENOMIC DNA]</scope>
    <source>
        <strain evidence="1 2">XC_2019</strain>
        <tissue evidence="1">Muscle</tissue>
    </source>
</reference>
<proteinExistence type="predicted"/>
<dbReference type="Proteomes" id="UP001434883">
    <property type="component" value="Unassembled WGS sequence"/>
</dbReference>
<sequence>MHMKSKLMIASAFNELHLHNTHTLTIKHSNKPLLSYTIQYRIFVLTLMHLLTLLKMFPMCSFTRALPKSVGLNIDSIKAKASPQTHQKHPTLTLFYKTAHDLNSFRDNSHDLHDFQTHSQLFMMHLTCSVYRMH</sequence>
<keyword evidence="2" id="KW-1185">Reference proteome</keyword>
<accession>A0ABV0QSH3</accession>
<name>A0ABV0QSH3_9TELE</name>